<dbReference type="PANTHER" id="PTHR39083">
    <property type="entry name" value="CYCLIC DI-GMP-BINDING PROTEIN"/>
    <property type="match status" value="1"/>
</dbReference>
<evidence type="ECO:0000256" key="3">
    <source>
        <dbReference type="ARBA" id="ARBA00022692"/>
    </source>
</evidence>
<keyword evidence="4 6" id="KW-1133">Transmembrane helix</keyword>
<feature type="transmembrane region" description="Helical" evidence="6">
    <location>
        <begin position="676"/>
        <end position="696"/>
    </location>
</feature>
<evidence type="ECO:0000256" key="5">
    <source>
        <dbReference type="ARBA" id="ARBA00023136"/>
    </source>
</evidence>
<accession>A0ABR8Q6P0</accession>
<protein>
    <submittedName>
        <fullName evidence="7">Cellulose biosynthesis cyclic di-GMP-binding regulatory protein BcsB</fullName>
    </submittedName>
</protein>
<dbReference type="Pfam" id="PF03170">
    <property type="entry name" value="BcsB"/>
    <property type="match status" value="1"/>
</dbReference>
<reference evidence="7 8" key="1">
    <citation type="submission" date="2020-08" db="EMBL/GenBank/DDBJ databases">
        <title>A Genomic Blueprint of the Chicken Gut Microbiome.</title>
        <authorList>
            <person name="Gilroy R."/>
            <person name="Ravi A."/>
            <person name="Getino M."/>
            <person name="Pursley I."/>
            <person name="Horton D.L."/>
            <person name="Alikhan N.-F."/>
            <person name="Baker D."/>
            <person name="Gharbi K."/>
            <person name="Hall N."/>
            <person name="Watson M."/>
            <person name="Adriaenssens E.M."/>
            <person name="Foster-Nyarko E."/>
            <person name="Jarju S."/>
            <person name="Secka A."/>
            <person name="Antonio M."/>
            <person name="Oren A."/>
            <person name="Chaudhuri R."/>
            <person name="La Ragione R.M."/>
            <person name="Hildebrand F."/>
            <person name="Pallen M.J."/>
        </authorList>
    </citation>
    <scope>NUCLEOTIDE SEQUENCE [LARGE SCALE GENOMIC DNA]</scope>
    <source>
        <strain evidence="7 8">Sa3CUN1</strain>
    </source>
</reference>
<gene>
    <name evidence="7" type="ORF">H9660_13165</name>
</gene>
<evidence type="ECO:0000256" key="2">
    <source>
        <dbReference type="ARBA" id="ARBA00022475"/>
    </source>
</evidence>
<evidence type="ECO:0000256" key="1">
    <source>
        <dbReference type="ARBA" id="ARBA00004162"/>
    </source>
</evidence>
<comment type="caution">
    <text evidence="7">The sequence shown here is derived from an EMBL/GenBank/DDBJ whole genome shotgun (WGS) entry which is preliminary data.</text>
</comment>
<keyword evidence="5 6" id="KW-0472">Membrane</keyword>
<dbReference type="PANTHER" id="PTHR39083:SF1">
    <property type="entry name" value="CYCLIC DI-GMP-BINDING PROTEIN"/>
    <property type="match status" value="1"/>
</dbReference>
<dbReference type="RefSeq" id="WP_191750847.1">
    <property type="nucleotide sequence ID" value="NZ_JACSQZ010000059.1"/>
</dbReference>
<dbReference type="EMBL" id="JACSQZ010000059">
    <property type="protein sequence ID" value="MBD7916098.1"/>
    <property type="molecule type" value="Genomic_DNA"/>
</dbReference>
<dbReference type="Gene3D" id="2.60.120.260">
    <property type="entry name" value="Galactose-binding domain-like"/>
    <property type="match status" value="2"/>
</dbReference>
<proteinExistence type="predicted"/>
<dbReference type="Proteomes" id="UP000640335">
    <property type="component" value="Unassembled WGS sequence"/>
</dbReference>
<keyword evidence="2" id="KW-1003">Cell membrane</keyword>
<name>A0ABR8Q6P0_9CLOT</name>
<organism evidence="7 8">
    <name type="scientific">Clostridium gallinarum</name>
    <dbReference type="NCBI Taxonomy" id="2762246"/>
    <lineage>
        <taxon>Bacteria</taxon>
        <taxon>Bacillati</taxon>
        <taxon>Bacillota</taxon>
        <taxon>Clostridia</taxon>
        <taxon>Eubacteriales</taxon>
        <taxon>Clostridiaceae</taxon>
        <taxon>Clostridium</taxon>
    </lineage>
</organism>
<comment type="subcellular location">
    <subcellularLocation>
        <location evidence="1">Cell membrane</location>
        <topology evidence="1">Single-pass membrane protein</topology>
    </subcellularLocation>
</comment>
<sequence length="704" mass="80873">MKNNKLRKSFIIVILAFILLSFNKISFAEPKENFLGNNIYSKSEIINSDIIFKGVFSNYSFYFNVDKWINVESLTSNININVNQLVDSSKESYITFSLNGVPFYSKDIIYDESKKTQNIKVDIPLDNIKEGANEFKIEGYCRISDEPCVDDVNIANWIVIKKDSSVDIKYKERVVDNKIMNFPYPFIKASNNNDTKIVIPNDYSDYDLQRAFLLSSYLVGNNTINNKIEIIKYNDLKKKDNDSNIIYLGSKDSIPSEINNMFSDLEGLDLSSSAVIRLGNSPYTNDKDISKLMVITSEDESYNLKAINLLRNDDLISQIDSDKFIVTKDINEIMKVDEVKNIVSLKDMGINELQFKGLFRSESTISYFIPKNRVISDGGKIKLNFRYSDNLDFDKSLLTVYINNSPIGSKKLEKENALNDNLEITIPSNAIANNYVEIKLAFDLELPNTYCERREEEMPWAVISGDSYINYATENSMGYFFDKYPAPFVVDNRFNDVLLSVPDTMSSEELTLLGDIFEIIGTEISNNTGNLEVARYSNLNEREKDKNLIIYGTPKNNELIKDVNNNLWFKYDENYDKFIGNEKLFLTEDFNSNISIFQLDISPYNKQRAMLVLTSPNKDILIKSLRYLGDNNKLINLSGDSVIVDKYGEIRTFKFKEDIKTPIYEKFIKLESNSKLIIGLLVLIAIFIGLSVFMFYSKNKKDKL</sequence>
<keyword evidence="3 6" id="KW-0812">Transmembrane</keyword>
<evidence type="ECO:0000256" key="4">
    <source>
        <dbReference type="ARBA" id="ARBA00022989"/>
    </source>
</evidence>
<evidence type="ECO:0000313" key="8">
    <source>
        <dbReference type="Proteomes" id="UP000640335"/>
    </source>
</evidence>
<evidence type="ECO:0000313" key="7">
    <source>
        <dbReference type="EMBL" id="MBD7916098.1"/>
    </source>
</evidence>
<dbReference type="InterPro" id="IPR018513">
    <property type="entry name" value="Cell_synthase_bac"/>
</dbReference>
<evidence type="ECO:0000256" key="6">
    <source>
        <dbReference type="SAM" id="Phobius"/>
    </source>
</evidence>
<keyword evidence="8" id="KW-1185">Reference proteome</keyword>